<evidence type="ECO:0000256" key="11">
    <source>
        <dbReference type="SAM" id="Phobius"/>
    </source>
</evidence>
<evidence type="ECO:0000256" key="8">
    <source>
        <dbReference type="ARBA" id="ARBA00023180"/>
    </source>
</evidence>
<reference evidence="14" key="1">
    <citation type="submission" date="2020-05" db="UniProtKB">
        <authorList>
            <consortium name="EnsemblMetazoa"/>
        </authorList>
    </citation>
    <scope>IDENTIFICATION</scope>
    <source>
        <strain evidence="14">BB02</strain>
    </source>
</reference>
<dbReference type="PROSITE" id="PS50268">
    <property type="entry name" value="CADHERIN_2"/>
    <property type="match status" value="7"/>
</dbReference>
<dbReference type="CDD" id="cd11304">
    <property type="entry name" value="Cadherin_repeat"/>
    <property type="match status" value="7"/>
</dbReference>
<proteinExistence type="predicted"/>
<dbReference type="InterPro" id="IPR002126">
    <property type="entry name" value="Cadherin-like_dom"/>
</dbReference>
<dbReference type="GO" id="GO:0007156">
    <property type="term" value="P:homophilic cell adhesion via plasma membrane adhesion molecules"/>
    <property type="evidence" value="ECO:0007669"/>
    <property type="project" value="InterPro"/>
</dbReference>
<feature type="domain" description="Cadherin" evidence="13">
    <location>
        <begin position="707"/>
        <end position="820"/>
    </location>
</feature>
<feature type="domain" description="Cadherin" evidence="13">
    <location>
        <begin position="598"/>
        <end position="703"/>
    </location>
</feature>
<feature type="domain" description="Cadherin" evidence="13">
    <location>
        <begin position="166"/>
        <end position="276"/>
    </location>
</feature>
<dbReference type="EnsemblMetazoa" id="BGLB003039-RB">
    <property type="protein sequence ID" value="BGLB003039-PB"/>
    <property type="gene ID" value="BGLB003039"/>
</dbReference>
<evidence type="ECO:0000256" key="2">
    <source>
        <dbReference type="ARBA" id="ARBA00022692"/>
    </source>
</evidence>
<feature type="domain" description="Cadherin" evidence="13">
    <location>
        <begin position="79"/>
        <end position="165"/>
    </location>
</feature>
<feature type="domain" description="Cadherin" evidence="13">
    <location>
        <begin position="495"/>
        <end position="597"/>
    </location>
</feature>
<gene>
    <name evidence="14" type="primary">106056663</name>
</gene>
<keyword evidence="3 12" id="KW-0732">Signal</keyword>
<dbReference type="Gene3D" id="2.60.40.60">
    <property type="entry name" value="Cadherins"/>
    <property type="match status" value="7"/>
</dbReference>
<dbReference type="InterPro" id="IPR020894">
    <property type="entry name" value="Cadherin_CS"/>
</dbReference>
<evidence type="ECO:0000256" key="4">
    <source>
        <dbReference type="ARBA" id="ARBA00022737"/>
    </source>
</evidence>
<dbReference type="PANTHER" id="PTHR24028:SF146">
    <property type="entry name" value="CADHERIN 96CB, ISOFORM D-RELATED"/>
    <property type="match status" value="1"/>
</dbReference>
<dbReference type="VEuPathDB" id="VectorBase:BGLB003039"/>
<keyword evidence="4" id="KW-0677">Repeat</keyword>
<keyword evidence="6 11" id="KW-1133">Transmembrane helix</keyword>
<evidence type="ECO:0000256" key="6">
    <source>
        <dbReference type="ARBA" id="ARBA00022989"/>
    </source>
</evidence>
<dbReference type="FunFam" id="2.60.40.60:FF:000020">
    <property type="entry name" value="Dachsous cadherin-related 1b"/>
    <property type="match status" value="1"/>
</dbReference>
<feature type="region of interest" description="Disordered" evidence="10">
    <location>
        <begin position="983"/>
        <end position="1007"/>
    </location>
</feature>
<dbReference type="FunFam" id="2.60.40.60:FF:000104">
    <property type="entry name" value="cadherin-23 isoform X1"/>
    <property type="match status" value="1"/>
</dbReference>
<dbReference type="Proteomes" id="UP000076420">
    <property type="component" value="Unassembled WGS sequence"/>
</dbReference>
<keyword evidence="7 11" id="KW-0472">Membrane</keyword>
<feature type="chain" id="PRO_5012090093" description="Cadherin domain-containing protein" evidence="12">
    <location>
        <begin position="41"/>
        <end position="1321"/>
    </location>
</feature>
<dbReference type="InterPro" id="IPR050174">
    <property type="entry name" value="Protocadherin/Cadherin-CA"/>
</dbReference>
<feature type="compositionally biased region" description="Polar residues" evidence="10">
    <location>
        <begin position="1041"/>
        <end position="1068"/>
    </location>
</feature>
<feature type="transmembrane region" description="Helical" evidence="11">
    <location>
        <begin position="822"/>
        <end position="846"/>
    </location>
</feature>
<evidence type="ECO:0000256" key="5">
    <source>
        <dbReference type="ARBA" id="ARBA00022837"/>
    </source>
</evidence>
<dbReference type="PROSITE" id="PS00232">
    <property type="entry name" value="CADHERIN_1"/>
    <property type="match status" value="2"/>
</dbReference>
<protein>
    <recommendedName>
        <fullName evidence="13">Cadherin domain-containing protein</fullName>
    </recommendedName>
</protein>
<dbReference type="InterPro" id="IPR015919">
    <property type="entry name" value="Cadherin-like_sf"/>
</dbReference>
<feature type="domain" description="Cadherin" evidence="13">
    <location>
        <begin position="277"/>
        <end position="384"/>
    </location>
</feature>
<dbReference type="STRING" id="6526.A0A2C9JIH6"/>
<evidence type="ECO:0000256" key="10">
    <source>
        <dbReference type="SAM" id="MobiDB-lite"/>
    </source>
</evidence>
<accession>A0A2C9JIH6</accession>
<feature type="region of interest" description="Disordered" evidence="10">
    <location>
        <begin position="1026"/>
        <end position="1083"/>
    </location>
</feature>
<feature type="compositionally biased region" description="Acidic residues" evidence="10">
    <location>
        <begin position="984"/>
        <end position="995"/>
    </location>
</feature>
<organism evidence="14 15">
    <name type="scientific">Biomphalaria glabrata</name>
    <name type="common">Bloodfluke planorb</name>
    <name type="synonym">Freshwater snail</name>
    <dbReference type="NCBI Taxonomy" id="6526"/>
    <lineage>
        <taxon>Eukaryota</taxon>
        <taxon>Metazoa</taxon>
        <taxon>Spiralia</taxon>
        <taxon>Lophotrochozoa</taxon>
        <taxon>Mollusca</taxon>
        <taxon>Gastropoda</taxon>
        <taxon>Heterobranchia</taxon>
        <taxon>Euthyneura</taxon>
        <taxon>Panpulmonata</taxon>
        <taxon>Hygrophila</taxon>
        <taxon>Lymnaeoidea</taxon>
        <taxon>Planorbidae</taxon>
        <taxon>Biomphalaria</taxon>
    </lineage>
</organism>
<sequence length="1321" mass="145301">MPSPSLHKFGLHCGRLPSRHLLLLLLFSWVVLLHATSSTAEPIKIQKTMKEELLPGTVITSLTSEPNFTKEVESSWKMNVDAKNTGHQLQFSILNAQKSPGLYFSVSEDGLVSIKKSVDRETVCSFKADCILNFEVAVMSFYSTFFLQVYFEINITDINDNPPEFTQPRFEINMPENVEAGKSFPLPTAFDRDTGPGNGVSDYTILQGKPFFGIKTAQTILNTTDVYLTVISSLNRESSPVYVILVGAKDGGLPSLTGTLTVEVHISDINDNFPVFKKDPYSINIAEDTKLNIPFLQVEATDADTGPNGELVYSFSPLQPPDNLAFFRINPTTGQIYLNQTIESKSGENIELIVIASDRGSPPKVSKTKVHITVADTVNSMPQITVNCLSSIKGVSEVSEKAEISKVVAHVSVRDPDSGVNGKTECSITPQEFELVPLEFEGTYKAVLRLPLDRELTNRYNVTVSCQDQGFPSLLAHEDFVVKVLDENDQVPTFSQRTYKASLYENNQPGVFITEMKVTDKDVGENAEIVFQVVGKNEKMFSVDDSGKMTALVPLDREQSEKIIITVRAMDKGEPPLSSSATVEITLMDMNDEAPEFSDPVYTLVVEEEQPEGKYIGIVSALDKDTGENSMVFYRFSSASQKGNFFSITSDGGVIKTNVILDREKINQYDLVVEAIDKGVPPLTGTAKVVIRVTDVNDNDPYFLYPQDANNTIMIPHTADKGSTIVNIIAKDADEGVNGEIMYSLHCINQSAPFNINSATGELKLIEALKPKDVGLYLMTIMASDKALQQQRGTQTPLSIEVVFDNSTLIVLAGTAGPSQEIITAIIITIITFILAVVIFFVIVCVRKRQIRKKKGMPNSASTSSTAKLQGGYYVAPGIRSSSSSVLAAKHEERTLLAESSRSNNYVVLIKEEPSGPAEVVKISRSGQAHALIDNSLLDHDQKDDGQFSTFRSQENILSPGIKYGSLSRKSNDTSSFVKKMNDTYDDVSCDDDSTSDSGRGGSDLEVNKEKARALAATPISVKSGISSRLSPLPQEKEKTFSTFRGESPNSFRFDSDSDTLTRNSQRPMFSIPSRAESSSQEQDQIVAGRYGARDFSGSFPHNRSLFSTQPYSTGIQNGFASLSESTRQPQRITPLSFTSPPATCHQYDTETDQSDSGSNSNSLSRRNHVPRLPPYQGIEFTHHAYGNRSSIVGYSNALYGGGLQQEYGQTRLPNGSTFNNYQNANESSYNYSDAYPSDYAGQDPSVTSGYNNVVSELQLSRPVSMDGEFELPPYPEENENVEEPDEIVDNFEIFPGYSRITPNRDEDQTALFKSKYESSA</sequence>
<evidence type="ECO:0000256" key="1">
    <source>
        <dbReference type="ARBA" id="ARBA00004167"/>
    </source>
</evidence>
<evidence type="ECO:0000256" key="7">
    <source>
        <dbReference type="ARBA" id="ARBA00023136"/>
    </source>
</evidence>
<dbReference type="FunFam" id="2.60.40.60:FF:000092">
    <property type="entry name" value="Protocadherin 8"/>
    <property type="match status" value="1"/>
</dbReference>
<dbReference type="PANTHER" id="PTHR24028">
    <property type="entry name" value="CADHERIN-87A"/>
    <property type="match status" value="1"/>
</dbReference>
<evidence type="ECO:0000256" key="3">
    <source>
        <dbReference type="ARBA" id="ARBA00022729"/>
    </source>
</evidence>
<name>A0A2C9JIH6_BIOGL</name>
<evidence type="ECO:0000256" key="9">
    <source>
        <dbReference type="PROSITE-ProRule" id="PRU00043"/>
    </source>
</evidence>
<keyword evidence="5 9" id="KW-0106">Calcium</keyword>
<dbReference type="GO" id="GO:0005886">
    <property type="term" value="C:plasma membrane"/>
    <property type="evidence" value="ECO:0007669"/>
    <property type="project" value="InterPro"/>
</dbReference>
<feature type="domain" description="Cadherin" evidence="13">
    <location>
        <begin position="397"/>
        <end position="494"/>
    </location>
</feature>
<dbReference type="FunFam" id="2.60.40.60:FF:000080">
    <property type="entry name" value="FAT atypical cadherin 1"/>
    <property type="match status" value="1"/>
</dbReference>
<feature type="signal peptide" evidence="12">
    <location>
        <begin position="1"/>
        <end position="40"/>
    </location>
</feature>
<feature type="compositionally biased region" description="Low complexity" evidence="10">
    <location>
        <begin position="1155"/>
        <end position="1165"/>
    </location>
</feature>
<feature type="region of interest" description="Disordered" evidence="10">
    <location>
        <begin position="1123"/>
        <end position="1175"/>
    </location>
</feature>
<dbReference type="GO" id="GO:0005509">
    <property type="term" value="F:calcium ion binding"/>
    <property type="evidence" value="ECO:0007669"/>
    <property type="project" value="UniProtKB-UniRule"/>
</dbReference>
<evidence type="ECO:0000256" key="12">
    <source>
        <dbReference type="SAM" id="SignalP"/>
    </source>
</evidence>
<dbReference type="VEuPathDB" id="VectorBase:BGLAX_038647"/>
<evidence type="ECO:0000313" key="14">
    <source>
        <dbReference type="EnsemblMetazoa" id="BGLB003039-PB"/>
    </source>
</evidence>
<keyword evidence="2 11" id="KW-0812">Transmembrane</keyword>
<evidence type="ECO:0000259" key="13">
    <source>
        <dbReference type="PROSITE" id="PS50268"/>
    </source>
</evidence>
<dbReference type="KEGG" id="bgt:106056663"/>
<feature type="compositionally biased region" description="Polar residues" evidence="10">
    <location>
        <begin position="1123"/>
        <end position="1142"/>
    </location>
</feature>
<dbReference type="SMART" id="SM00112">
    <property type="entry name" value="CA"/>
    <property type="match status" value="7"/>
</dbReference>
<dbReference type="PRINTS" id="PR00205">
    <property type="entry name" value="CADHERIN"/>
</dbReference>
<dbReference type="Pfam" id="PF00028">
    <property type="entry name" value="Cadherin"/>
    <property type="match status" value="6"/>
</dbReference>
<dbReference type="SUPFAM" id="SSF49313">
    <property type="entry name" value="Cadherin-like"/>
    <property type="match status" value="6"/>
</dbReference>
<evidence type="ECO:0000313" key="15">
    <source>
        <dbReference type="Proteomes" id="UP000076420"/>
    </source>
</evidence>
<comment type="subcellular location">
    <subcellularLocation>
        <location evidence="1">Membrane</location>
        <topology evidence="1">Single-pass membrane protein</topology>
    </subcellularLocation>
</comment>
<keyword evidence="8" id="KW-0325">Glycoprotein</keyword>